<evidence type="ECO:0000256" key="1">
    <source>
        <dbReference type="SAM" id="MobiDB-lite"/>
    </source>
</evidence>
<comment type="caution">
    <text evidence="4">The sequence shown here is derived from an EMBL/GenBank/DDBJ whole genome shotgun (WGS) entry which is preliminary data.</text>
</comment>
<keyword evidence="2" id="KW-0812">Transmembrane</keyword>
<feature type="chain" id="PRO_5042295701" evidence="3">
    <location>
        <begin position="18"/>
        <end position="228"/>
    </location>
</feature>
<accession>A0AAD6XPA3</accession>
<keyword evidence="3" id="KW-0732">Signal</keyword>
<dbReference type="Proteomes" id="UP001222325">
    <property type="component" value="Unassembled WGS sequence"/>
</dbReference>
<feature type="compositionally biased region" description="Low complexity" evidence="1">
    <location>
        <begin position="67"/>
        <end position="81"/>
    </location>
</feature>
<feature type="region of interest" description="Disordered" evidence="1">
    <location>
        <begin position="198"/>
        <end position="228"/>
    </location>
</feature>
<keyword evidence="5" id="KW-1185">Reference proteome</keyword>
<protein>
    <submittedName>
        <fullName evidence="4">Uncharacterized protein</fullName>
    </submittedName>
</protein>
<reference evidence="4" key="1">
    <citation type="submission" date="2023-03" db="EMBL/GenBank/DDBJ databases">
        <title>Massive genome expansion in bonnet fungi (Mycena s.s.) driven by repeated elements and novel gene families across ecological guilds.</title>
        <authorList>
            <consortium name="Lawrence Berkeley National Laboratory"/>
            <person name="Harder C.B."/>
            <person name="Miyauchi S."/>
            <person name="Viragh M."/>
            <person name="Kuo A."/>
            <person name="Thoen E."/>
            <person name="Andreopoulos B."/>
            <person name="Lu D."/>
            <person name="Skrede I."/>
            <person name="Drula E."/>
            <person name="Henrissat B."/>
            <person name="Morin E."/>
            <person name="Kohler A."/>
            <person name="Barry K."/>
            <person name="LaButti K."/>
            <person name="Morin E."/>
            <person name="Salamov A."/>
            <person name="Lipzen A."/>
            <person name="Mereny Z."/>
            <person name="Hegedus B."/>
            <person name="Baldrian P."/>
            <person name="Stursova M."/>
            <person name="Weitz H."/>
            <person name="Taylor A."/>
            <person name="Grigoriev I.V."/>
            <person name="Nagy L.G."/>
            <person name="Martin F."/>
            <person name="Kauserud H."/>
        </authorList>
    </citation>
    <scope>NUCLEOTIDE SEQUENCE</scope>
    <source>
        <strain evidence="4">CBHHK173m</strain>
    </source>
</reference>
<feature type="region of interest" description="Disordered" evidence="1">
    <location>
        <begin position="67"/>
        <end position="111"/>
    </location>
</feature>
<name>A0AAD6XPA3_9AGAR</name>
<evidence type="ECO:0000256" key="2">
    <source>
        <dbReference type="SAM" id="Phobius"/>
    </source>
</evidence>
<gene>
    <name evidence="4" type="ORF">B0H15DRAFT_833110</name>
</gene>
<keyword evidence="2" id="KW-1133">Transmembrane helix</keyword>
<organism evidence="4 5">
    <name type="scientific">Mycena belliarum</name>
    <dbReference type="NCBI Taxonomy" id="1033014"/>
    <lineage>
        <taxon>Eukaryota</taxon>
        <taxon>Fungi</taxon>
        <taxon>Dikarya</taxon>
        <taxon>Basidiomycota</taxon>
        <taxon>Agaricomycotina</taxon>
        <taxon>Agaricomycetes</taxon>
        <taxon>Agaricomycetidae</taxon>
        <taxon>Agaricales</taxon>
        <taxon>Marasmiineae</taxon>
        <taxon>Mycenaceae</taxon>
        <taxon>Mycena</taxon>
    </lineage>
</organism>
<evidence type="ECO:0000313" key="4">
    <source>
        <dbReference type="EMBL" id="KAJ7092968.1"/>
    </source>
</evidence>
<feature type="signal peptide" evidence="3">
    <location>
        <begin position="1"/>
        <end position="17"/>
    </location>
</feature>
<evidence type="ECO:0000313" key="5">
    <source>
        <dbReference type="Proteomes" id="UP001222325"/>
    </source>
</evidence>
<dbReference type="EMBL" id="JARJCN010000017">
    <property type="protein sequence ID" value="KAJ7092968.1"/>
    <property type="molecule type" value="Genomic_DNA"/>
</dbReference>
<evidence type="ECO:0000256" key="3">
    <source>
        <dbReference type="SAM" id="SignalP"/>
    </source>
</evidence>
<feature type="transmembrane region" description="Helical" evidence="2">
    <location>
        <begin position="27"/>
        <end position="48"/>
    </location>
</feature>
<proteinExistence type="predicted"/>
<dbReference type="AlphaFoldDB" id="A0AAD6XPA3"/>
<keyword evidence="2" id="KW-0472">Membrane</keyword>
<sequence>MLLHITLLAFALPAGHASISGAAHAFAPAAAALLALFILALVALPKIAARKPTSSFEMVTMGSVAPAPAEPACEQPQASEPVSTPAEPARADQPQAHHDEPAAPPPHNPRLNLRRATRALAAAVAAGPPLRKSAVPPLPKSAVPLRQKNVPQALAPVWVRRAYQPCDVVPYLDGWVHAEDIVVVDDAAEKIQNLKKRAARNKAGHAGKENENARKNNTGGCKNTKVPV</sequence>